<dbReference type="OrthoDB" id="9773856at2"/>
<organism evidence="3 4">
    <name type="scientific">Latilactobacillus fuchuensis DSM 14340 = JCM 11249</name>
    <dbReference type="NCBI Taxonomy" id="1423747"/>
    <lineage>
        <taxon>Bacteria</taxon>
        <taxon>Bacillati</taxon>
        <taxon>Bacillota</taxon>
        <taxon>Bacilli</taxon>
        <taxon>Lactobacillales</taxon>
        <taxon>Lactobacillaceae</taxon>
        <taxon>Latilactobacillus</taxon>
    </lineage>
</organism>
<sequence length="397" mass="45892">MKFIHAADAHIDSPFMGLKQAPATLWETIHQSTFTAFKTLIQTAIDEQVDFVLLVGDSFDQEAQSLPVQRFLQQQFERLAAVEIPVYLSYGNHDYWDEQQVHFEFPSNVHVFKTNVETMTLTTKAQETVTIVGFSYGQRWLTANQVDQFPPRATTDYMIGTIHGSQQANPDEDHYAPFTLSQLNQLQYDYWALGHIHKRQILQERPYVVYPGNLQGRHKNEPGQKGFYVVNADAGQFKLDFRPTTVIEWQRQQFEIQPEMSLNQLQTQISAQLQQSEQASLVSLELTHAQNLSADLLQRINHDELLLILQEQLTNSQPLHWPYALTLKFDQQQQFSQIDQTYWQAAAAEIFTPEYIRDKAQPLMKEGFIRDAVTDEQYQADLKALVETILQEKKLGE</sequence>
<protein>
    <submittedName>
        <fullName evidence="3">Calcineurin-like phosphoesterase family protein</fullName>
    </submittedName>
</protein>
<proteinExistence type="predicted"/>
<dbReference type="RefSeq" id="WP_025083060.1">
    <property type="nucleotide sequence ID" value="NZ_AZEX01000015.1"/>
</dbReference>
<keyword evidence="1" id="KW-0378">Hydrolase</keyword>
<dbReference type="PATRIC" id="fig|1423747.3.peg.575"/>
<dbReference type="PANTHER" id="PTHR30337">
    <property type="entry name" value="COMPONENT OF ATP-DEPENDENT DSDNA EXONUCLEASE"/>
    <property type="match status" value="1"/>
</dbReference>
<feature type="domain" description="Calcineurin-like phosphoesterase" evidence="2">
    <location>
        <begin position="1"/>
        <end position="198"/>
    </location>
</feature>
<evidence type="ECO:0000259" key="2">
    <source>
        <dbReference type="Pfam" id="PF00149"/>
    </source>
</evidence>
<dbReference type="CDD" id="cd00840">
    <property type="entry name" value="MPP_Mre11_N"/>
    <property type="match status" value="1"/>
</dbReference>
<dbReference type="PANTHER" id="PTHR30337:SF7">
    <property type="entry name" value="PHOSPHOESTERASE"/>
    <property type="match status" value="1"/>
</dbReference>
<dbReference type="InterPro" id="IPR050535">
    <property type="entry name" value="DNA_Repair-Maintenance_Comp"/>
</dbReference>
<dbReference type="Pfam" id="PF00149">
    <property type="entry name" value="Metallophos"/>
    <property type="match status" value="1"/>
</dbReference>
<gene>
    <name evidence="3" type="ORF">FC69_GL000563</name>
</gene>
<evidence type="ECO:0000313" key="3">
    <source>
        <dbReference type="EMBL" id="KRL61594.1"/>
    </source>
</evidence>
<name>A0A0R1S448_9LACO</name>
<dbReference type="eggNOG" id="COG0420">
    <property type="taxonomic scope" value="Bacteria"/>
</dbReference>
<dbReference type="SUPFAM" id="SSF56300">
    <property type="entry name" value="Metallo-dependent phosphatases"/>
    <property type="match status" value="1"/>
</dbReference>
<dbReference type="InterPro" id="IPR004843">
    <property type="entry name" value="Calcineurin-like_PHP"/>
</dbReference>
<dbReference type="STRING" id="1423747.FC69_GL000563"/>
<dbReference type="InterPro" id="IPR029052">
    <property type="entry name" value="Metallo-depent_PP-like"/>
</dbReference>
<dbReference type="EMBL" id="AZEX01000015">
    <property type="protein sequence ID" value="KRL61594.1"/>
    <property type="molecule type" value="Genomic_DNA"/>
</dbReference>
<accession>A0A0R1S448</accession>
<evidence type="ECO:0000313" key="4">
    <source>
        <dbReference type="Proteomes" id="UP000051264"/>
    </source>
</evidence>
<dbReference type="Gene3D" id="3.60.21.10">
    <property type="match status" value="1"/>
</dbReference>
<dbReference type="Proteomes" id="UP000051264">
    <property type="component" value="Unassembled WGS sequence"/>
</dbReference>
<dbReference type="InterPro" id="IPR041796">
    <property type="entry name" value="Mre11_N"/>
</dbReference>
<dbReference type="PIRSF" id="PIRSF033091">
    <property type="entry name" value="Pesterase_YhaO"/>
    <property type="match status" value="1"/>
</dbReference>
<dbReference type="GO" id="GO:0016787">
    <property type="term" value="F:hydrolase activity"/>
    <property type="evidence" value="ECO:0007669"/>
    <property type="project" value="UniProtKB-KW"/>
</dbReference>
<comment type="caution">
    <text evidence="3">The sequence shown here is derived from an EMBL/GenBank/DDBJ whole genome shotgun (WGS) entry which is preliminary data.</text>
</comment>
<evidence type="ECO:0000256" key="1">
    <source>
        <dbReference type="ARBA" id="ARBA00022801"/>
    </source>
</evidence>
<reference evidence="3 4" key="1">
    <citation type="journal article" date="2015" name="Genome Announc.">
        <title>Expanding the biotechnology potential of lactobacilli through comparative genomics of 213 strains and associated genera.</title>
        <authorList>
            <person name="Sun Z."/>
            <person name="Harris H.M."/>
            <person name="McCann A."/>
            <person name="Guo C."/>
            <person name="Argimon S."/>
            <person name="Zhang W."/>
            <person name="Yang X."/>
            <person name="Jeffery I.B."/>
            <person name="Cooney J.C."/>
            <person name="Kagawa T.F."/>
            <person name="Liu W."/>
            <person name="Song Y."/>
            <person name="Salvetti E."/>
            <person name="Wrobel A."/>
            <person name="Rasinkangas P."/>
            <person name="Parkhill J."/>
            <person name="Rea M.C."/>
            <person name="O'Sullivan O."/>
            <person name="Ritari J."/>
            <person name="Douillard F.P."/>
            <person name="Paul Ross R."/>
            <person name="Yang R."/>
            <person name="Briner A.E."/>
            <person name="Felis G.E."/>
            <person name="de Vos W.M."/>
            <person name="Barrangou R."/>
            <person name="Klaenhammer T.R."/>
            <person name="Caufield P.W."/>
            <person name="Cui Y."/>
            <person name="Zhang H."/>
            <person name="O'Toole P.W."/>
        </authorList>
    </citation>
    <scope>NUCLEOTIDE SEQUENCE [LARGE SCALE GENOMIC DNA]</scope>
    <source>
        <strain evidence="3 4">DSM 14340</strain>
    </source>
</reference>
<dbReference type="InterPro" id="IPR014576">
    <property type="entry name" value="Pesterase_YhaO"/>
</dbReference>
<dbReference type="AlphaFoldDB" id="A0A0R1S448"/>